<sequence length="45" mass="5193">MDGSMEEVRDSEEEVEVDSVVLWYDVTIDINENSKNLIDINCTDK</sequence>
<accession>A0A401LWG4</accession>
<dbReference type="AlphaFoldDB" id="A0A401LWG4"/>
<gene>
    <name evidence="1" type="ORF">KGMB02408_27950</name>
</gene>
<dbReference type="EMBL" id="BHWB01000008">
    <property type="protein sequence ID" value="GCB35850.1"/>
    <property type="molecule type" value="Genomic_DNA"/>
</dbReference>
<dbReference type="Proteomes" id="UP000288079">
    <property type="component" value="Unassembled WGS sequence"/>
</dbReference>
<keyword evidence="2" id="KW-1185">Reference proteome</keyword>
<organism evidence="1 2">
    <name type="scientific">Bacteroides faecalis</name>
    <dbReference type="NCBI Taxonomy" id="2447885"/>
    <lineage>
        <taxon>Bacteria</taxon>
        <taxon>Pseudomonadati</taxon>
        <taxon>Bacteroidota</taxon>
        <taxon>Bacteroidia</taxon>
        <taxon>Bacteroidales</taxon>
        <taxon>Bacteroidaceae</taxon>
        <taxon>Bacteroides</taxon>
    </lineage>
</organism>
<proteinExistence type="predicted"/>
<protein>
    <submittedName>
        <fullName evidence="1">Uncharacterized protein</fullName>
    </submittedName>
</protein>
<name>A0A401LWG4_9BACE</name>
<reference evidence="1 2" key="1">
    <citation type="submission" date="2018-10" db="EMBL/GenBank/DDBJ databases">
        <title>Draft Genome Sequence of Bacteroides sp. KCTC 15687.</title>
        <authorList>
            <person name="Yu S.Y."/>
            <person name="Kim J.S."/>
            <person name="Oh B.S."/>
            <person name="Park S.H."/>
            <person name="Kang S.W."/>
            <person name="Park J.E."/>
            <person name="Choi S.H."/>
            <person name="Han K.I."/>
            <person name="Lee K.C."/>
            <person name="Eom M.K."/>
            <person name="Suh M.K."/>
            <person name="Lee D.H."/>
            <person name="Yoon H."/>
            <person name="Kim B."/>
            <person name="Yang S.J."/>
            <person name="Lee J.S."/>
            <person name="Lee J.H."/>
        </authorList>
    </citation>
    <scope>NUCLEOTIDE SEQUENCE [LARGE SCALE GENOMIC DNA]</scope>
    <source>
        <strain evidence="1 2">KCTC 15687</strain>
    </source>
</reference>
<evidence type="ECO:0000313" key="1">
    <source>
        <dbReference type="EMBL" id="GCB35850.1"/>
    </source>
</evidence>
<comment type="caution">
    <text evidence="1">The sequence shown here is derived from an EMBL/GenBank/DDBJ whole genome shotgun (WGS) entry which is preliminary data.</text>
</comment>
<evidence type="ECO:0000313" key="2">
    <source>
        <dbReference type="Proteomes" id="UP000288079"/>
    </source>
</evidence>